<reference evidence="2" key="1">
    <citation type="submission" date="2021-08" db="EMBL/GenBank/DDBJ databases">
        <title>WGS assembly of Ceratopteris richardii.</title>
        <authorList>
            <person name="Marchant D.B."/>
            <person name="Chen G."/>
            <person name="Jenkins J."/>
            <person name="Shu S."/>
            <person name="Leebens-Mack J."/>
            <person name="Grimwood J."/>
            <person name="Schmutz J."/>
            <person name="Soltis P."/>
            <person name="Soltis D."/>
            <person name="Chen Z.-H."/>
        </authorList>
    </citation>
    <scope>NUCLEOTIDE SEQUENCE</scope>
    <source>
        <strain evidence="2">Whitten #5841</strain>
        <tissue evidence="2">Leaf</tissue>
    </source>
</reference>
<dbReference type="CDD" id="cd00257">
    <property type="entry name" value="beta-trefoil_FSCN-like"/>
    <property type="match status" value="1"/>
</dbReference>
<dbReference type="PANTHER" id="PTHR39244:SF5">
    <property type="entry name" value="NATTERIN-3-LIKE"/>
    <property type="match status" value="1"/>
</dbReference>
<evidence type="ECO:0000313" key="3">
    <source>
        <dbReference type="Proteomes" id="UP000825935"/>
    </source>
</evidence>
<name>A0A8T2Q4W6_CERRI</name>
<dbReference type="InterPro" id="IPR008998">
    <property type="entry name" value="Agglutinin"/>
</dbReference>
<evidence type="ECO:0000259" key="1">
    <source>
        <dbReference type="SMART" id="SM00791"/>
    </source>
</evidence>
<evidence type="ECO:0000313" key="2">
    <source>
        <dbReference type="EMBL" id="KAH7278633.1"/>
    </source>
</evidence>
<accession>A0A8T2Q4W6</accession>
<gene>
    <name evidence="2" type="ORF">KP509_38G049900</name>
</gene>
<dbReference type="OrthoDB" id="1541475at2759"/>
<dbReference type="InterPro" id="IPR053237">
    <property type="entry name" value="Natterin_C"/>
</dbReference>
<feature type="non-terminal residue" evidence="2">
    <location>
        <position position="1"/>
    </location>
</feature>
<keyword evidence="3" id="KW-1185">Reference proteome</keyword>
<organism evidence="2 3">
    <name type="scientific">Ceratopteris richardii</name>
    <name type="common">Triangle waterfern</name>
    <dbReference type="NCBI Taxonomy" id="49495"/>
    <lineage>
        <taxon>Eukaryota</taxon>
        <taxon>Viridiplantae</taxon>
        <taxon>Streptophyta</taxon>
        <taxon>Embryophyta</taxon>
        <taxon>Tracheophyta</taxon>
        <taxon>Polypodiopsida</taxon>
        <taxon>Polypodiidae</taxon>
        <taxon>Polypodiales</taxon>
        <taxon>Pteridineae</taxon>
        <taxon>Pteridaceae</taxon>
        <taxon>Parkerioideae</taxon>
        <taxon>Ceratopteris</taxon>
    </lineage>
</organism>
<dbReference type="SUPFAM" id="SSF50382">
    <property type="entry name" value="Agglutinin"/>
    <property type="match status" value="2"/>
</dbReference>
<sequence length="298" mass="34145">LALVSTASLPRFIALQSHSNQTRHYLTLQINNGVPYLTFSAQQRTRLAVHEVLYNVNEEGVVMLRAPNGRFWQRNSSNYIVADREPVPTNLTSDPACYFKIYRRSDGHLVFQSLLDNRYLKRYTSHILHSLHASASASDDVHAALPISIALDAAVILPRYIMLFGDNQRYVGDHHERKIDWLKFNKDTPRLAAAHQVIPLLDGNFAILNMNLQKFWRRSPNWIWADVATLSSARDNKDCHFDVLKLSSTLISFMSIANDRLLKRYTEYWQDMLCAIGTTVNDPATRFTVLYSSARFST</sequence>
<protein>
    <recommendedName>
        <fullName evidence="1">Agglutinin domain-containing protein</fullName>
    </recommendedName>
</protein>
<dbReference type="PANTHER" id="PTHR39244">
    <property type="entry name" value="NATTERIN-4"/>
    <property type="match status" value="1"/>
</dbReference>
<dbReference type="AlphaFoldDB" id="A0A8T2Q4W6"/>
<dbReference type="Gene3D" id="2.80.10.50">
    <property type="match status" value="2"/>
</dbReference>
<feature type="domain" description="Agglutinin" evidence="1">
    <location>
        <begin position="155"/>
        <end position="291"/>
    </location>
</feature>
<proteinExistence type="predicted"/>
<dbReference type="InterPro" id="IPR036242">
    <property type="entry name" value="Agglutinin_dom_sf"/>
</dbReference>
<dbReference type="Proteomes" id="UP000825935">
    <property type="component" value="Chromosome 38"/>
</dbReference>
<dbReference type="EMBL" id="CM035443">
    <property type="protein sequence ID" value="KAH7278633.1"/>
    <property type="molecule type" value="Genomic_DNA"/>
</dbReference>
<comment type="caution">
    <text evidence="2">The sequence shown here is derived from an EMBL/GenBank/DDBJ whole genome shotgun (WGS) entry which is preliminary data.</text>
</comment>
<dbReference type="SMART" id="SM00791">
    <property type="entry name" value="Agglutinin"/>
    <property type="match status" value="1"/>
</dbReference>